<keyword evidence="1" id="KW-0472">Membrane</keyword>
<dbReference type="SUPFAM" id="SSF56925">
    <property type="entry name" value="OMPA-like"/>
    <property type="match status" value="1"/>
</dbReference>
<dbReference type="Gene3D" id="3.30.1330.60">
    <property type="entry name" value="OmpA-like domain"/>
    <property type="match status" value="1"/>
</dbReference>
<evidence type="ECO:0000259" key="3">
    <source>
        <dbReference type="PROSITE" id="PS51123"/>
    </source>
</evidence>
<evidence type="ECO:0000256" key="1">
    <source>
        <dbReference type="PROSITE-ProRule" id="PRU00473"/>
    </source>
</evidence>
<dbReference type="Pfam" id="PF00691">
    <property type="entry name" value="OmpA"/>
    <property type="match status" value="1"/>
</dbReference>
<dbReference type="PROSITE" id="PS51123">
    <property type="entry name" value="OMPA_2"/>
    <property type="match status" value="1"/>
</dbReference>
<dbReference type="PANTHER" id="PTHR30329:SF21">
    <property type="entry name" value="LIPOPROTEIN YIAD-RELATED"/>
    <property type="match status" value="1"/>
</dbReference>
<dbReference type="GeneID" id="79186288"/>
<feature type="chain" id="PRO_5045796257" evidence="2">
    <location>
        <begin position="23"/>
        <end position="373"/>
    </location>
</feature>
<dbReference type="EMBL" id="JABLUU010000001">
    <property type="protein sequence ID" value="MBT0673977.1"/>
    <property type="molecule type" value="Genomic_DNA"/>
</dbReference>
<dbReference type="InterPro" id="IPR036737">
    <property type="entry name" value="OmpA-like_sf"/>
</dbReference>
<dbReference type="CDD" id="cd07185">
    <property type="entry name" value="OmpA_C-like"/>
    <property type="match status" value="1"/>
</dbReference>
<feature type="signal peptide" evidence="2">
    <location>
        <begin position="1"/>
        <end position="22"/>
    </location>
</feature>
<evidence type="ECO:0000313" key="5">
    <source>
        <dbReference type="Proteomes" id="UP001519538"/>
    </source>
</evidence>
<proteinExistence type="predicted"/>
<sequence length="373" mass="39873">MRLRAALLATSLLAAAPFAAKATTITGPYVGIGGGYDLTQTQHEHSADIKNGQNGNNDFGDHVHHSHGWTGFANVGWGFGNGLRAEVEGAYNWSAISSYSSATSTKGHDRSYGGFVNVLYDIDLKRLFNIDVPVTPFVGVGAGYLWQNVSSASTMDGMSVNRKGTNGSFAYQGIVGAAYDIPGVPGLQMTTEYRMVGQVEDFGMGNVTGGLASGGERSAMRYDHRFNHQFIVGVRYAFNNAPPPPPPAPAVVPPAPTAARTYLVFFDWDGAALTGRSREIVAEAAQASTHVQTTRIEVNGYTDNTSAHPGPRGEKYNLGLSMRRADSVKAELIRDGVPANAIDVHGYGEAHPLVPTGPDTREPQNRRVEIILH</sequence>
<name>A0ABS5SI68_9PROT</name>
<dbReference type="InterPro" id="IPR006665">
    <property type="entry name" value="OmpA-like"/>
</dbReference>
<dbReference type="InterPro" id="IPR011250">
    <property type="entry name" value="OMP/PagP_B-barrel"/>
</dbReference>
<accession>A0ABS5SI68</accession>
<dbReference type="Gene3D" id="2.40.160.20">
    <property type="match status" value="1"/>
</dbReference>
<reference evidence="4 5" key="1">
    <citation type="journal article" date="2021" name="Astrobiology">
        <title>Bacterial Cellulose Retains Robustness but Its Synthesis Declines After Exposure to a Mars-Like Environment Simulated Outside the International Space Station.</title>
        <authorList>
            <person name="Orlovska I."/>
            <person name="Podolich O."/>
            <person name="Kukharenko O."/>
            <person name="Zaets I."/>
            <person name="Reva O."/>
            <person name="Khirunenko L."/>
            <person name="Zmejkoski D."/>
            <person name="Rogalsky S."/>
            <person name="Barh D."/>
            <person name="Tiwari S."/>
            <person name="Kumavath R."/>
            <person name="Goes-Neto A."/>
            <person name="Azevedo V."/>
            <person name="Brenig B."/>
            <person name="Ghosh P."/>
            <person name="de Vera J.P."/>
            <person name="Kozyrovska N."/>
        </authorList>
    </citation>
    <scope>NUCLEOTIDE SEQUENCE [LARGE SCALE GENOMIC DNA]</scope>
    <source>
        <strain evidence="4 5">IMBG 311</strain>
    </source>
</reference>
<evidence type="ECO:0000256" key="2">
    <source>
        <dbReference type="SAM" id="SignalP"/>
    </source>
</evidence>
<dbReference type="RefSeq" id="WP_214164317.1">
    <property type="nucleotide sequence ID" value="NZ_CP117861.1"/>
</dbReference>
<protein>
    <submittedName>
        <fullName evidence="4">OmpA family protein</fullName>
    </submittedName>
</protein>
<gene>
    <name evidence="4" type="ORF">HNO79_00990</name>
</gene>
<evidence type="ECO:0000313" key="4">
    <source>
        <dbReference type="EMBL" id="MBT0673977.1"/>
    </source>
</evidence>
<keyword evidence="5" id="KW-1185">Reference proteome</keyword>
<dbReference type="InterPro" id="IPR050330">
    <property type="entry name" value="Bact_OuterMem_StrucFunc"/>
</dbReference>
<keyword evidence="2" id="KW-0732">Signal</keyword>
<feature type="domain" description="OmpA-like" evidence="3">
    <location>
        <begin position="253"/>
        <end position="373"/>
    </location>
</feature>
<dbReference type="SUPFAM" id="SSF103088">
    <property type="entry name" value="OmpA-like"/>
    <property type="match status" value="1"/>
</dbReference>
<comment type="caution">
    <text evidence="4">The sequence shown here is derived from an EMBL/GenBank/DDBJ whole genome shotgun (WGS) entry which is preliminary data.</text>
</comment>
<dbReference type="Proteomes" id="UP001519538">
    <property type="component" value="Unassembled WGS sequence"/>
</dbReference>
<dbReference type="PANTHER" id="PTHR30329">
    <property type="entry name" value="STATOR ELEMENT OF FLAGELLAR MOTOR COMPLEX"/>
    <property type="match status" value="1"/>
</dbReference>
<organism evidence="4 5">
    <name type="scientific">Komagataeibacter oboediens</name>
    <dbReference type="NCBI Taxonomy" id="65958"/>
    <lineage>
        <taxon>Bacteria</taxon>
        <taxon>Pseudomonadati</taxon>
        <taxon>Pseudomonadota</taxon>
        <taxon>Alphaproteobacteria</taxon>
        <taxon>Acetobacterales</taxon>
        <taxon>Acetobacteraceae</taxon>
        <taxon>Komagataeibacter</taxon>
    </lineage>
</organism>